<protein>
    <submittedName>
        <fullName evidence="1">Uncharacterized protein</fullName>
    </submittedName>
</protein>
<sequence>MILFSVRSTDTMNAVEIFYMPMSLHQNPEADYVLEVRSESWFYLHNGRTGRFSF</sequence>
<dbReference type="AlphaFoldDB" id="A0A6A7AQB4"/>
<dbReference type="EMBL" id="MU006373">
    <property type="protein sequence ID" value="KAF2844547.1"/>
    <property type="molecule type" value="Genomic_DNA"/>
</dbReference>
<evidence type="ECO:0000313" key="2">
    <source>
        <dbReference type="Proteomes" id="UP000799423"/>
    </source>
</evidence>
<gene>
    <name evidence="1" type="ORF">T440DRAFT_473292</name>
</gene>
<reference evidence="1" key="1">
    <citation type="submission" date="2020-01" db="EMBL/GenBank/DDBJ databases">
        <authorList>
            <consortium name="DOE Joint Genome Institute"/>
            <person name="Haridas S."/>
            <person name="Albert R."/>
            <person name="Binder M."/>
            <person name="Bloem J."/>
            <person name="Labutti K."/>
            <person name="Salamov A."/>
            <person name="Andreopoulos B."/>
            <person name="Baker S.E."/>
            <person name="Barry K."/>
            <person name="Bills G."/>
            <person name="Bluhm B.H."/>
            <person name="Cannon C."/>
            <person name="Castanera R."/>
            <person name="Culley D.E."/>
            <person name="Daum C."/>
            <person name="Ezra D."/>
            <person name="Gonzalez J.B."/>
            <person name="Henrissat B."/>
            <person name="Kuo A."/>
            <person name="Liang C."/>
            <person name="Lipzen A."/>
            <person name="Lutzoni F."/>
            <person name="Magnuson J."/>
            <person name="Mondo S."/>
            <person name="Nolan M."/>
            <person name="Ohm R."/>
            <person name="Pangilinan J."/>
            <person name="Park H.-J."/>
            <person name="Ramirez L."/>
            <person name="Alfaro M."/>
            <person name="Sun H."/>
            <person name="Tritt A."/>
            <person name="Yoshinaga Y."/>
            <person name="Zwiers L.-H."/>
            <person name="Turgeon B.G."/>
            <person name="Goodwin S.B."/>
            <person name="Spatafora J.W."/>
            <person name="Crous P.W."/>
            <person name="Grigoriev I.V."/>
        </authorList>
    </citation>
    <scope>NUCLEOTIDE SEQUENCE</scope>
    <source>
        <strain evidence="1">IPT5</strain>
    </source>
</reference>
<organism evidence="1 2">
    <name type="scientific">Plenodomus tracheiphilus IPT5</name>
    <dbReference type="NCBI Taxonomy" id="1408161"/>
    <lineage>
        <taxon>Eukaryota</taxon>
        <taxon>Fungi</taxon>
        <taxon>Dikarya</taxon>
        <taxon>Ascomycota</taxon>
        <taxon>Pezizomycotina</taxon>
        <taxon>Dothideomycetes</taxon>
        <taxon>Pleosporomycetidae</taxon>
        <taxon>Pleosporales</taxon>
        <taxon>Pleosporineae</taxon>
        <taxon>Leptosphaeriaceae</taxon>
        <taxon>Plenodomus</taxon>
    </lineage>
</organism>
<name>A0A6A7AQB4_9PLEO</name>
<proteinExistence type="predicted"/>
<accession>A0A6A7AQB4</accession>
<dbReference type="Proteomes" id="UP000799423">
    <property type="component" value="Unassembled WGS sequence"/>
</dbReference>
<keyword evidence="2" id="KW-1185">Reference proteome</keyword>
<evidence type="ECO:0000313" key="1">
    <source>
        <dbReference type="EMBL" id="KAF2844547.1"/>
    </source>
</evidence>